<dbReference type="Pfam" id="PF02350">
    <property type="entry name" value="Epimerase_2"/>
    <property type="match status" value="1"/>
</dbReference>
<gene>
    <name evidence="7" type="ORF">SAMN05444171_4518</name>
</gene>
<evidence type="ECO:0000256" key="4">
    <source>
        <dbReference type="ARBA" id="ARBA00038858"/>
    </source>
</evidence>
<reference evidence="7 8" key="1">
    <citation type="submission" date="2016-10" db="EMBL/GenBank/DDBJ databases">
        <authorList>
            <person name="de Groot N.N."/>
        </authorList>
    </citation>
    <scope>NUCLEOTIDE SEQUENCE [LARGE SCALE GENOMIC DNA]</scope>
    <source>
        <strain evidence="7 8">GAS522</strain>
    </source>
</reference>
<dbReference type="AlphaFoldDB" id="A0A1H5BW97"/>
<dbReference type="InterPro" id="IPR003331">
    <property type="entry name" value="UDP_GlcNAc_Epimerase_2_dom"/>
</dbReference>
<comment type="similarity">
    <text evidence="3 5">Belongs to the UDP-N-acetylglucosamine 2-epimerase family.</text>
</comment>
<dbReference type="RefSeq" id="WP_074823617.1">
    <property type="nucleotide sequence ID" value="NZ_FNTI01000001.1"/>
</dbReference>
<dbReference type="Proteomes" id="UP000183208">
    <property type="component" value="Unassembled WGS sequence"/>
</dbReference>
<evidence type="ECO:0000313" key="8">
    <source>
        <dbReference type="Proteomes" id="UP000183208"/>
    </source>
</evidence>
<evidence type="ECO:0000256" key="3">
    <source>
        <dbReference type="ARBA" id="ARBA00038209"/>
    </source>
</evidence>
<dbReference type="SUPFAM" id="SSF53756">
    <property type="entry name" value="UDP-Glycosyltransferase/glycogen phosphorylase"/>
    <property type="match status" value="1"/>
</dbReference>
<evidence type="ECO:0000256" key="1">
    <source>
        <dbReference type="ARBA" id="ARBA00023235"/>
    </source>
</evidence>
<dbReference type="OrthoDB" id="9803238at2"/>
<dbReference type="EC" id="5.1.3.14" evidence="4"/>
<name>A0A1H5BW97_9BRAD</name>
<dbReference type="Gene3D" id="3.40.50.2000">
    <property type="entry name" value="Glycogen Phosphorylase B"/>
    <property type="match status" value="2"/>
</dbReference>
<comment type="catalytic activity">
    <reaction evidence="2">
        <text>UDP-N-acetyl-alpha-D-glucosamine = UDP-N-acetyl-alpha-D-mannosamine</text>
        <dbReference type="Rhea" id="RHEA:17213"/>
        <dbReference type="ChEBI" id="CHEBI:57705"/>
        <dbReference type="ChEBI" id="CHEBI:68623"/>
        <dbReference type="EC" id="5.1.3.14"/>
    </reaction>
</comment>
<accession>A0A1H5BW97</accession>
<evidence type="ECO:0000259" key="6">
    <source>
        <dbReference type="Pfam" id="PF02350"/>
    </source>
</evidence>
<dbReference type="InterPro" id="IPR029767">
    <property type="entry name" value="WecB-like"/>
</dbReference>
<feature type="domain" description="UDP-N-acetylglucosamine 2-epimerase" evidence="6">
    <location>
        <begin position="26"/>
        <end position="377"/>
    </location>
</feature>
<dbReference type="GO" id="GO:0008761">
    <property type="term" value="F:UDP-N-acetylglucosamine 2-epimerase activity"/>
    <property type="evidence" value="ECO:0007669"/>
    <property type="project" value="UniProtKB-EC"/>
</dbReference>
<keyword evidence="1 5" id="KW-0413">Isomerase</keyword>
<sequence length="403" mass="43628">MTAKRNILVFMGTRPEAVKLAPVVAALRGSSDFHCTVVATGQHKEMFRQVADTFGFAVDADLDVMRPNQTLAGLTARLLHGIDGWLETAQPDMALVQGDTTTVLAASLACFYRRIPIGHVEAGLRTGNIWSPFPEEANRKLATPLVALHFAPTEGARDALLREAVPEEIISVTGNTVIDALRIEVARQAADPAIRACIDNELSQLLGADWARVPTVLITGHRRENFGDGIEQICRAIAILAERFPDHRFVYPVHPNPNVLTHVNRLLGGLPNVRLIAPQGYRNFVALMARSKLVLTDSGGVQEEAPSLGKPVLVMRDTTERPEGVTAGTALLTGPNAPAIVEHAVRLLTDETAYRLMATARNPYGDGHAAEQIVERMRRYFAGDAATSATSPGLQPALMELVK</sequence>
<evidence type="ECO:0000313" key="7">
    <source>
        <dbReference type="EMBL" id="SED58374.1"/>
    </source>
</evidence>
<protein>
    <recommendedName>
        <fullName evidence="4">UDP-N-acetylglucosamine 2-epimerase (non-hydrolyzing)</fullName>
        <ecNumber evidence="4">5.1.3.14</ecNumber>
    </recommendedName>
</protein>
<proteinExistence type="inferred from homology"/>
<evidence type="ECO:0000256" key="2">
    <source>
        <dbReference type="ARBA" id="ARBA00036080"/>
    </source>
</evidence>
<organism evidence="7 8">
    <name type="scientific">Bradyrhizobium lablabi</name>
    <dbReference type="NCBI Taxonomy" id="722472"/>
    <lineage>
        <taxon>Bacteria</taxon>
        <taxon>Pseudomonadati</taxon>
        <taxon>Pseudomonadota</taxon>
        <taxon>Alphaproteobacteria</taxon>
        <taxon>Hyphomicrobiales</taxon>
        <taxon>Nitrobacteraceae</taxon>
        <taxon>Bradyrhizobium</taxon>
    </lineage>
</organism>
<dbReference type="PANTHER" id="PTHR43174:SF2">
    <property type="entry name" value="UDP-N-ACETYLGLUCOSAMINE 2-EPIMERASE"/>
    <property type="match status" value="1"/>
</dbReference>
<dbReference type="PANTHER" id="PTHR43174">
    <property type="entry name" value="UDP-N-ACETYLGLUCOSAMINE 2-EPIMERASE"/>
    <property type="match status" value="1"/>
</dbReference>
<dbReference type="CDD" id="cd03786">
    <property type="entry name" value="GTB_UDP-GlcNAc_2-Epimerase"/>
    <property type="match status" value="1"/>
</dbReference>
<evidence type="ECO:0000256" key="5">
    <source>
        <dbReference type="RuleBase" id="RU003513"/>
    </source>
</evidence>
<dbReference type="EMBL" id="FNTI01000001">
    <property type="protein sequence ID" value="SED58374.1"/>
    <property type="molecule type" value="Genomic_DNA"/>
</dbReference>
<dbReference type="NCBIfam" id="TIGR00236">
    <property type="entry name" value="wecB"/>
    <property type="match status" value="1"/>
</dbReference>